<evidence type="ECO:0000313" key="3">
    <source>
        <dbReference type="EMBL" id="EME36956.1"/>
    </source>
</evidence>
<organism evidence="3 4">
    <name type="scientific">Kocuria palustris PEL</name>
    <dbReference type="NCBI Taxonomy" id="1236550"/>
    <lineage>
        <taxon>Bacteria</taxon>
        <taxon>Bacillati</taxon>
        <taxon>Actinomycetota</taxon>
        <taxon>Actinomycetes</taxon>
        <taxon>Micrococcales</taxon>
        <taxon>Micrococcaceae</taxon>
        <taxon>Kocuria</taxon>
    </lineage>
</organism>
<evidence type="ECO:0000313" key="4">
    <source>
        <dbReference type="Proteomes" id="UP000009877"/>
    </source>
</evidence>
<dbReference type="InterPro" id="IPR016084">
    <property type="entry name" value="Haem_Oase-like_multi-hlx"/>
</dbReference>
<dbReference type="SUPFAM" id="SSF48613">
    <property type="entry name" value="Heme oxygenase-like"/>
    <property type="match status" value="1"/>
</dbReference>
<dbReference type="PANTHER" id="PTHR43198">
    <property type="entry name" value="BIFUNCTIONAL TH2 PROTEIN"/>
    <property type="match status" value="1"/>
</dbReference>
<evidence type="ECO:0000259" key="2">
    <source>
        <dbReference type="Pfam" id="PF03070"/>
    </source>
</evidence>
<dbReference type="Gene3D" id="1.20.910.10">
    <property type="entry name" value="Heme oxygenase-like"/>
    <property type="match status" value="1"/>
</dbReference>
<dbReference type="Pfam" id="PF03070">
    <property type="entry name" value="TENA_THI-4"/>
    <property type="match status" value="1"/>
</dbReference>
<dbReference type="PANTHER" id="PTHR43198:SF2">
    <property type="entry name" value="SI:CH1073-67J19.1-RELATED"/>
    <property type="match status" value="1"/>
</dbReference>
<dbReference type="InterPro" id="IPR004305">
    <property type="entry name" value="Thiaminase-2/PQQC"/>
</dbReference>
<dbReference type="Proteomes" id="UP000009877">
    <property type="component" value="Unassembled WGS sequence"/>
</dbReference>
<proteinExistence type="predicted"/>
<keyword evidence="4" id="KW-1185">Reference proteome</keyword>
<protein>
    <submittedName>
        <fullName evidence="3">Thiamine-phosphate pyrophosphorylase</fullName>
    </submittedName>
</protein>
<name>M2XD26_9MICC</name>
<comment type="caution">
    <text evidence="3">The sequence shown here is derived from an EMBL/GenBank/DDBJ whole genome shotgun (WGS) entry which is preliminary data.</text>
</comment>
<gene>
    <name evidence="3" type="ORF">C884_02316</name>
</gene>
<dbReference type="EMBL" id="ANHZ02000007">
    <property type="protein sequence ID" value="EME36956.1"/>
    <property type="molecule type" value="Genomic_DNA"/>
</dbReference>
<reference evidence="3 4" key="1">
    <citation type="journal article" date="2014" name="Genome Announc.">
        <title>Draft Genome Sequence of Kocuria palustris PEL.</title>
        <authorList>
            <person name="Sharma G."/>
            <person name="Khatri I."/>
            <person name="Subramanian S."/>
        </authorList>
    </citation>
    <scope>NUCLEOTIDE SEQUENCE [LARGE SCALE GENOMIC DNA]</scope>
    <source>
        <strain evidence="3 4">PEL</strain>
    </source>
</reference>
<dbReference type="InterPro" id="IPR050967">
    <property type="entry name" value="Thiamine_Salvage_TenA"/>
</dbReference>
<accession>M2XD26</accession>
<sequence>MSLMSSTSNIAPQPAVEAAGPWTQSLWDAGAQTAAEIQDSRFVRALLDGTLDDARFTFYLAQDALYLAGYARALAALSARCDHAPDQLAWAQASVGCLTEEAQLHRTWMAARPEAADEPASTVTAAYTDFLLAAALGQDRAVGAAAVLPCFWLYAQVGACLPTVEPDHPYAAWLETYRDPDFVAATAAALERVERELAQSSESGRAAAQRAYLAGCRHELAFFDQALTQDQSEIIPR</sequence>
<dbReference type="AlphaFoldDB" id="M2XD26"/>
<comment type="pathway">
    <text evidence="1">Cofactor biosynthesis; thiamine diphosphate biosynthesis.</text>
</comment>
<feature type="domain" description="Thiaminase-2/PQQC" evidence="2">
    <location>
        <begin position="42"/>
        <end position="228"/>
    </location>
</feature>
<dbReference type="GO" id="GO:0005829">
    <property type="term" value="C:cytosol"/>
    <property type="evidence" value="ECO:0007669"/>
    <property type="project" value="TreeGrafter"/>
</dbReference>
<evidence type="ECO:0000256" key="1">
    <source>
        <dbReference type="ARBA" id="ARBA00004948"/>
    </source>
</evidence>
<dbReference type="CDD" id="cd19365">
    <property type="entry name" value="TenA_C-like"/>
    <property type="match status" value="1"/>
</dbReference>